<keyword evidence="5" id="KW-0808">Transferase</keyword>
<dbReference type="GO" id="GO:0009401">
    <property type="term" value="P:phosphoenolpyruvate-dependent sugar phosphotransferase system"/>
    <property type="evidence" value="ECO:0007669"/>
    <property type="project" value="UniProtKB-KW"/>
</dbReference>
<keyword evidence="3" id="KW-0963">Cytoplasm</keyword>
<keyword evidence="4" id="KW-0762">Sugar transport</keyword>
<evidence type="ECO:0000256" key="1">
    <source>
        <dbReference type="ARBA" id="ARBA00004496"/>
    </source>
</evidence>
<dbReference type="AlphaFoldDB" id="B9Y327"/>
<keyword evidence="6" id="KW-0598">Phosphotransferase system</keyword>
<dbReference type="Proteomes" id="UP000005950">
    <property type="component" value="Unassembled WGS sequence"/>
</dbReference>
<dbReference type="SUPFAM" id="SSF52728">
    <property type="entry name" value="PTS IIb component"/>
    <property type="match status" value="1"/>
</dbReference>
<dbReference type="eggNOG" id="COG3444">
    <property type="taxonomic scope" value="Bacteria"/>
</dbReference>
<evidence type="ECO:0000313" key="9">
    <source>
        <dbReference type="EMBL" id="EEF69576.1"/>
    </source>
</evidence>
<proteinExistence type="predicted"/>
<keyword evidence="7" id="KW-0418">Kinase</keyword>
<feature type="domain" description="PTS EIIB type-4" evidence="8">
    <location>
        <begin position="1"/>
        <end position="168"/>
    </location>
</feature>
<protein>
    <submittedName>
        <fullName evidence="9">PTS system sorbose subfamily IIB component</fullName>
    </submittedName>
</protein>
<evidence type="ECO:0000256" key="5">
    <source>
        <dbReference type="ARBA" id="ARBA00022679"/>
    </source>
</evidence>
<sequence length="168" mass="19026">MITLFRIDERLIHGQIAIKWSKHYNINRIVVANDQAASSPLIQNTLRMAAPDQVKTAILPVSKAIALLKDSRCAELRILVLVDCPHDARLIVSELEDIKMINVGNYGRIGKEEVLRSRRRYSKNIYCNEQEAADFQSLIDTGIPCIYQTVPEEAPVNITQWFTHKGGI</sequence>
<dbReference type="GO" id="GO:0005737">
    <property type="term" value="C:cytoplasm"/>
    <property type="evidence" value="ECO:0007669"/>
    <property type="project" value="UniProtKB-SubCell"/>
</dbReference>
<accession>B9Y327</accession>
<dbReference type="GO" id="GO:0008982">
    <property type="term" value="F:protein-N(PI)-phosphohistidine-sugar phosphotransferase activity"/>
    <property type="evidence" value="ECO:0007669"/>
    <property type="project" value="InterPro"/>
</dbReference>
<dbReference type="InterPro" id="IPR004720">
    <property type="entry name" value="PTS_IIB_sorbose-sp"/>
</dbReference>
<dbReference type="RefSeq" id="WP_006057419.1">
    <property type="nucleotide sequence ID" value="NZ_GG657552.1"/>
</dbReference>
<dbReference type="HOGENOM" id="CLU_116175_1_0_9"/>
<dbReference type="PROSITE" id="PS51101">
    <property type="entry name" value="PTS_EIIB_TYPE_4"/>
    <property type="match status" value="1"/>
</dbReference>
<keyword evidence="2" id="KW-0813">Transport</keyword>
<evidence type="ECO:0000256" key="7">
    <source>
        <dbReference type="ARBA" id="ARBA00022777"/>
    </source>
</evidence>
<reference evidence="9 10" key="1">
    <citation type="submission" date="2008-12" db="EMBL/GenBank/DDBJ databases">
        <authorList>
            <person name="Fulton L."/>
            <person name="Clifton S."/>
            <person name="Fulton B."/>
            <person name="Xu J."/>
            <person name="Minx P."/>
            <person name="Pepin K.H."/>
            <person name="Johnson M."/>
            <person name="Bhonagiri V."/>
            <person name="Nash W.E."/>
            <person name="Mardis E.R."/>
            <person name="Wilson R.K."/>
        </authorList>
    </citation>
    <scope>NUCLEOTIDE SEQUENCE [LARGE SCALE GENOMIC DNA]</scope>
    <source>
        <strain evidence="9 10">DSM 12042</strain>
    </source>
</reference>
<evidence type="ECO:0000256" key="4">
    <source>
        <dbReference type="ARBA" id="ARBA00022597"/>
    </source>
</evidence>
<dbReference type="EMBL" id="ACCF01000010">
    <property type="protein sequence ID" value="EEF69576.1"/>
    <property type="molecule type" value="Genomic_DNA"/>
</dbReference>
<evidence type="ECO:0000256" key="6">
    <source>
        <dbReference type="ARBA" id="ARBA00022683"/>
    </source>
</evidence>
<dbReference type="Pfam" id="PF03830">
    <property type="entry name" value="PTSIIB_sorb"/>
    <property type="match status" value="1"/>
</dbReference>
<reference evidence="9 10" key="2">
    <citation type="submission" date="2009-02" db="EMBL/GenBank/DDBJ databases">
        <title>Draft genome sequence of Holdemania filiformis DSM 12042.</title>
        <authorList>
            <person name="Sudarsanam P."/>
            <person name="Ley R."/>
            <person name="Guruge J."/>
            <person name="Turnbaugh P.J."/>
            <person name="Mahowald M."/>
            <person name="Liep D."/>
            <person name="Gordon J."/>
        </authorList>
    </citation>
    <scope>NUCLEOTIDE SEQUENCE [LARGE SCALE GENOMIC DNA]</scope>
    <source>
        <strain evidence="9 10">DSM 12042</strain>
    </source>
</reference>
<evidence type="ECO:0000256" key="2">
    <source>
        <dbReference type="ARBA" id="ARBA00022448"/>
    </source>
</evidence>
<comment type="subcellular location">
    <subcellularLocation>
        <location evidence="1">Cytoplasm</location>
    </subcellularLocation>
</comment>
<dbReference type="Gene3D" id="3.40.35.10">
    <property type="entry name" value="Phosphotransferase system, sorbose subfamily IIB component"/>
    <property type="match status" value="1"/>
</dbReference>
<organism evidence="9 10">
    <name type="scientific">Holdemania filiformis DSM 12042</name>
    <dbReference type="NCBI Taxonomy" id="545696"/>
    <lineage>
        <taxon>Bacteria</taxon>
        <taxon>Bacillati</taxon>
        <taxon>Bacillota</taxon>
        <taxon>Erysipelotrichia</taxon>
        <taxon>Erysipelotrichales</taxon>
        <taxon>Erysipelotrichaceae</taxon>
        <taxon>Holdemania</taxon>
    </lineage>
</organism>
<dbReference type="OrthoDB" id="9788818at2"/>
<comment type="caution">
    <text evidence="9">The sequence shown here is derived from an EMBL/GenBank/DDBJ whole genome shotgun (WGS) entry which is preliminary data.</text>
</comment>
<name>B9Y327_9FIRM</name>
<evidence type="ECO:0000313" key="10">
    <source>
        <dbReference type="Proteomes" id="UP000005950"/>
    </source>
</evidence>
<evidence type="ECO:0000259" key="8">
    <source>
        <dbReference type="PROSITE" id="PS51101"/>
    </source>
</evidence>
<dbReference type="InterPro" id="IPR036667">
    <property type="entry name" value="PTS_IIB_sorbose-sp_sf"/>
</dbReference>
<dbReference type="GO" id="GO:0016301">
    <property type="term" value="F:kinase activity"/>
    <property type="evidence" value="ECO:0007669"/>
    <property type="project" value="UniProtKB-KW"/>
</dbReference>
<gene>
    <name evidence="9" type="ORF">HOLDEFILI_00202</name>
</gene>
<dbReference type="STRING" id="545696.HOLDEFILI_00202"/>
<evidence type="ECO:0000256" key="3">
    <source>
        <dbReference type="ARBA" id="ARBA00022490"/>
    </source>
</evidence>